<dbReference type="SUPFAM" id="SSF52172">
    <property type="entry name" value="CheY-like"/>
    <property type="match status" value="1"/>
</dbReference>
<proteinExistence type="predicted"/>
<sequence length="110" mass="11977">MKAIDHLNVLAVGRNAAIMAVVERLLNSHEAWYGLAVTSDEAALQALQQTPFDIVLLCAGISPGEETALWRHLLQRKPDLIISQHYGGGSGLLEAEIRNLLAEHNITLSL</sequence>
<evidence type="ECO:0000313" key="2">
    <source>
        <dbReference type="Proteomes" id="UP000244450"/>
    </source>
</evidence>
<dbReference type="OrthoDB" id="677818at2"/>
<dbReference type="Proteomes" id="UP000244450">
    <property type="component" value="Unassembled WGS sequence"/>
</dbReference>
<keyword evidence="2" id="KW-1185">Reference proteome</keyword>
<dbReference type="AlphaFoldDB" id="A0A2T7BCY1"/>
<dbReference type="EMBL" id="QCYK01000003">
    <property type="protein sequence ID" value="PUZ22937.1"/>
    <property type="molecule type" value="Genomic_DNA"/>
</dbReference>
<name>A0A2T7BCY1_9BACT</name>
<evidence type="ECO:0008006" key="3">
    <source>
        <dbReference type="Google" id="ProtNLM"/>
    </source>
</evidence>
<protein>
    <recommendedName>
        <fullName evidence="3">Response regulatory domain-containing protein</fullName>
    </recommendedName>
</protein>
<evidence type="ECO:0000313" key="1">
    <source>
        <dbReference type="EMBL" id="PUZ22937.1"/>
    </source>
</evidence>
<dbReference type="InterPro" id="IPR011006">
    <property type="entry name" value="CheY-like_superfamily"/>
</dbReference>
<accession>A0A2T7BCY1</accession>
<reference evidence="1 2" key="1">
    <citation type="submission" date="2018-04" db="EMBL/GenBank/DDBJ databases">
        <title>Chitinophaga fuyangensis sp. nov., isolated from soil in a chemical factory.</title>
        <authorList>
            <person name="Chen K."/>
        </authorList>
    </citation>
    <scope>NUCLEOTIDE SEQUENCE [LARGE SCALE GENOMIC DNA]</scope>
    <source>
        <strain evidence="1 2">LY-1</strain>
    </source>
</reference>
<gene>
    <name evidence="1" type="ORF">DCC81_21215</name>
</gene>
<organism evidence="1 2">
    <name type="scientific">Chitinophaga parva</name>
    <dbReference type="NCBI Taxonomy" id="2169414"/>
    <lineage>
        <taxon>Bacteria</taxon>
        <taxon>Pseudomonadati</taxon>
        <taxon>Bacteroidota</taxon>
        <taxon>Chitinophagia</taxon>
        <taxon>Chitinophagales</taxon>
        <taxon>Chitinophagaceae</taxon>
        <taxon>Chitinophaga</taxon>
    </lineage>
</organism>
<comment type="caution">
    <text evidence="1">The sequence shown here is derived from an EMBL/GenBank/DDBJ whole genome shotgun (WGS) entry which is preliminary data.</text>
</comment>
<dbReference type="RefSeq" id="WP_108688681.1">
    <property type="nucleotide sequence ID" value="NZ_QCYK01000003.1"/>
</dbReference>